<reference evidence="2" key="1">
    <citation type="submission" date="2020-08" db="EMBL/GenBank/DDBJ databases">
        <title>Genome sequencing and assembly of the red palm weevil Rhynchophorus ferrugineus.</title>
        <authorList>
            <person name="Dias G.B."/>
            <person name="Bergman C.M."/>
            <person name="Manee M."/>
        </authorList>
    </citation>
    <scope>NUCLEOTIDE SEQUENCE</scope>
    <source>
        <strain evidence="2">AA-2017</strain>
        <tissue evidence="2">Whole larva</tissue>
    </source>
</reference>
<evidence type="ECO:0000313" key="2">
    <source>
        <dbReference type="EMBL" id="KAF7266723.1"/>
    </source>
</evidence>
<dbReference type="AlphaFoldDB" id="A0A834HS89"/>
<evidence type="ECO:0000256" key="1">
    <source>
        <dbReference type="SAM" id="MobiDB-lite"/>
    </source>
</evidence>
<name>A0A834HS89_RHYFE</name>
<sequence length="124" mass="14368">MKNLERKVLSGEIDKRLLVLREKFRASPPSPPRPKGSSEIYVLESGNAPPSRTDLETGHNFEENCNAPLMVIPARLTSKVYDLSQFFLRRKYELRPQLSVIFFFYGDEIANRVHRHHANKSDEK</sequence>
<accession>A0A834HS89</accession>
<proteinExistence type="predicted"/>
<dbReference type="EMBL" id="JAACXV010014513">
    <property type="protein sequence ID" value="KAF7266723.1"/>
    <property type="molecule type" value="Genomic_DNA"/>
</dbReference>
<comment type="caution">
    <text evidence="2">The sequence shown here is derived from an EMBL/GenBank/DDBJ whole genome shotgun (WGS) entry which is preliminary data.</text>
</comment>
<protein>
    <submittedName>
        <fullName evidence="2">Uncharacterized protein</fullName>
    </submittedName>
</protein>
<organism evidence="2 3">
    <name type="scientific">Rhynchophorus ferrugineus</name>
    <name type="common">Red palm weevil</name>
    <name type="synonym">Curculio ferrugineus</name>
    <dbReference type="NCBI Taxonomy" id="354439"/>
    <lineage>
        <taxon>Eukaryota</taxon>
        <taxon>Metazoa</taxon>
        <taxon>Ecdysozoa</taxon>
        <taxon>Arthropoda</taxon>
        <taxon>Hexapoda</taxon>
        <taxon>Insecta</taxon>
        <taxon>Pterygota</taxon>
        <taxon>Neoptera</taxon>
        <taxon>Endopterygota</taxon>
        <taxon>Coleoptera</taxon>
        <taxon>Polyphaga</taxon>
        <taxon>Cucujiformia</taxon>
        <taxon>Curculionidae</taxon>
        <taxon>Dryophthorinae</taxon>
        <taxon>Rhynchophorus</taxon>
    </lineage>
</organism>
<feature type="region of interest" description="Disordered" evidence="1">
    <location>
        <begin position="24"/>
        <end position="53"/>
    </location>
</feature>
<gene>
    <name evidence="2" type="ORF">GWI33_019982</name>
</gene>
<evidence type="ECO:0000313" key="3">
    <source>
        <dbReference type="Proteomes" id="UP000625711"/>
    </source>
</evidence>
<keyword evidence="3" id="KW-1185">Reference proteome</keyword>
<dbReference type="Proteomes" id="UP000625711">
    <property type="component" value="Unassembled WGS sequence"/>
</dbReference>